<evidence type="ECO:0000313" key="2">
    <source>
        <dbReference type="Proteomes" id="UP001165065"/>
    </source>
</evidence>
<accession>A0A9W7LEX8</accession>
<protein>
    <submittedName>
        <fullName evidence="1">Uncharacterized protein</fullName>
    </submittedName>
</protein>
<dbReference type="Proteomes" id="UP001165065">
    <property type="component" value="Unassembled WGS sequence"/>
</dbReference>
<name>A0A9W7LEX8_9STRA</name>
<dbReference type="AlphaFoldDB" id="A0A9W7LEX8"/>
<gene>
    <name evidence="1" type="ORF">TrCOL_g5186</name>
</gene>
<sequence length="538" mass="60420">MDTGGYIPVKVVDRSTPYVLSAIAELRDSFKQDEEVDKAALASLANIIKNEPQDYTKEEEAVVRDGKEFYGKCMTSKKFKNLKISDPKVKMKAVHLDGESLVIAMCEAVIDASLAECVAYEFIKDSRQRQAKLGKKYKAIETKKQNSHSQLYLNRRSLGTKVIFASKVDIKGSVPSFVMDRLSTGYASNMIELQKKFDKSKEIDTFKRQQIIAKFEEIAIEGAPGIESHFDEIEGAQEISSGLTGQTLMKAEKRMGWGKTSITVRASHKEVAAFFWGLKSRVESQLVVHRVNNKTLVITVEHEGHLTAVRFSEAGQKEAGQTKTDVELMTRNKGLGKAASKKSAIKHLSMATDAAYYFDNLLKSTEAGEQDGRRFGEQLMERVKKKNVRDSKVVIVREFIAANRALREIAEQHGFMRTMLCAVVMNKFKRRATNEGEVKSEEEARGWEIGSAMTAVMLSTATAAHAVDEWAHQFTEVQEIMNEQEWLRPMLEETVMKLFMKSTIGLKARVTVGAATSMLDLLMLTGLQREKSERLDKQ</sequence>
<dbReference type="EMBL" id="BRYA01000405">
    <property type="protein sequence ID" value="GMI48535.1"/>
    <property type="molecule type" value="Genomic_DNA"/>
</dbReference>
<organism evidence="1 2">
    <name type="scientific">Triparma columacea</name>
    <dbReference type="NCBI Taxonomy" id="722753"/>
    <lineage>
        <taxon>Eukaryota</taxon>
        <taxon>Sar</taxon>
        <taxon>Stramenopiles</taxon>
        <taxon>Ochrophyta</taxon>
        <taxon>Bolidophyceae</taxon>
        <taxon>Parmales</taxon>
        <taxon>Triparmaceae</taxon>
        <taxon>Triparma</taxon>
    </lineage>
</organism>
<keyword evidence="2" id="KW-1185">Reference proteome</keyword>
<comment type="caution">
    <text evidence="1">The sequence shown here is derived from an EMBL/GenBank/DDBJ whole genome shotgun (WGS) entry which is preliminary data.</text>
</comment>
<reference evidence="2" key="1">
    <citation type="journal article" date="2023" name="Commun. Biol.">
        <title>Genome analysis of Parmales, the sister group of diatoms, reveals the evolutionary specialization of diatoms from phago-mixotrophs to photoautotrophs.</title>
        <authorList>
            <person name="Ban H."/>
            <person name="Sato S."/>
            <person name="Yoshikawa S."/>
            <person name="Yamada K."/>
            <person name="Nakamura Y."/>
            <person name="Ichinomiya M."/>
            <person name="Sato N."/>
            <person name="Blanc-Mathieu R."/>
            <person name="Endo H."/>
            <person name="Kuwata A."/>
            <person name="Ogata H."/>
        </authorList>
    </citation>
    <scope>NUCLEOTIDE SEQUENCE [LARGE SCALE GENOMIC DNA]</scope>
</reference>
<evidence type="ECO:0000313" key="1">
    <source>
        <dbReference type="EMBL" id="GMI48535.1"/>
    </source>
</evidence>
<proteinExistence type="predicted"/>